<feature type="region of interest" description="Disordered" evidence="4">
    <location>
        <begin position="154"/>
        <end position="189"/>
    </location>
</feature>
<organism evidence="5 6">
    <name type="scientific">Pleurodeles waltl</name>
    <name type="common">Iberian ribbed newt</name>
    <dbReference type="NCBI Taxonomy" id="8319"/>
    <lineage>
        <taxon>Eukaryota</taxon>
        <taxon>Metazoa</taxon>
        <taxon>Chordata</taxon>
        <taxon>Craniata</taxon>
        <taxon>Vertebrata</taxon>
        <taxon>Euteleostomi</taxon>
        <taxon>Amphibia</taxon>
        <taxon>Batrachia</taxon>
        <taxon>Caudata</taxon>
        <taxon>Salamandroidea</taxon>
        <taxon>Salamandridae</taxon>
        <taxon>Pleurodelinae</taxon>
        <taxon>Pleurodeles</taxon>
    </lineage>
</organism>
<evidence type="ECO:0000313" key="5">
    <source>
        <dbReference type="EMBL" id="KAJ1094924.1"/>
    </source>
</evidence>
<sequence length="524" mass="59003">MHHLETVEKAGRMKRYKVASSRLATLLWFCRRSEQSAVDPLQKVKREMQRNSDELLHSLSGEIPKAETLNSQKRRFGYLGRRIGYKERRSGGARAVGESRAVSPVTRHRLTGPGPRARRSACAERAVLSARGGRPQVTVWARARRWLARPVTQAAAAAMSAPQRPEPDEAPAAPPAKQRRLEAPEAPSLKETEAAQALAGMTCWAGEASEECSIVSVQSRPAPPHRAEHYLEALEAVQQELEGVNEQANRAFLQLRSKYGGLRRPHLEKRNGIIRNIPGFWVTAFLNHPQLSAMIDDRDEDTLSYMTNLQVEDFTHMKSSCKIKFYFSGNPYFQNEVIVKEFQCGSSGRLVSHSTPIRWWRGQDPTGQTRKSGPSGRSFFTWFSDHSFPAADRIAEIIKEDLWPNPLQYYLMGEGDSGENGEDSETENGDDCVLIVDDDCEEQVEEVEQDVQEITDEEEKRLEGAEDHDLDVIEEVPKKQESGKDSKGGKNKPSEERLLLKDIESSEQPHRDSGELDEEEDEDG</sequence>
<proteinExistence type="inferred from homology"/>
<evidence type="ECO:0000256" key="3">
    <source>
        <dbReference type="SAM" id="Coils"/>
    </source>
</evidence>
<evidence type="ECO:0000313" key="6">
    <source>
        <dbReference type="Proteomes" id="UP001066276"/>
    </source>
</evidence>
<dbReference type="Proteomes" id="UP001066276">
    <property type="component" value="Chromosome 10"/>
</dbReference>
<dbReference type="GO" id="GO:0005634">
    <property type="term" value="C:nucleus"/>
    <property type="evidence" value="ECO:0007669"/>
    <property type="project" value="InterPro"/>
</dbReference>
<feature type="region of interest" description="Disordered" evidence="4">
    <location>
        <begin position="450"/>
        <end position="524"/>
    </location>
</feature>
<dbReference type="FunFam" id="3.30.1120.90:FF:000002">
    <property type="entry name" value="Testis-specific Y-encoded-like protein 2"/>
    <property type="match status" value="1"/>
</dbReference>
<protein>
    <recommendedName>
        <fullName evidence="7">Testis-specific Y-encoded-like protein 2</fullName>
    </recommendedName>
</protein>
<comment type="similarity">
    <text evidence="1 2">Belongs to the nucleosome assembly protein (NAP) family.</text>
</comment>
<feature type="coiled-coil region" evidence="3">
    <location>
        <begin position="227"/>
        <end position="254"/>
    </location>
</feature>
<dbReference type="Pfam" id="PF00956">
    <property type="entry name" value="NAP"/>
    <property type="match status" value="1"/>
</dbReference>
<dbReference type="InterPro" id="IPR037231">
    <property type="entry name" value="NAP-like_sf"/>
</dbReference>
<accession>A0AAV7LX70</accession>
<reference evidence="5" key="1">
    <citation type="journal article" date="2022" name="bioRxiv">
        <title>Sequencing and chromosome-scale assembly of the giantPleurodeles waltlgenome.</title>
        <authorList>
            <person name="Brown T."/>
            <person name="Elewa A."/>
            <person name="Iarovenko S."/>
            <person name="Subramanian E."/>
            <person name="Araus A.J."/>
            <person name="Petzold A."/>
            <person name="Susuki M."/>
            <person name="Suzuki K.-i.T."/>
            <person name="Hayashi T."/>
            <person name="Toyoda A."/>
            <person name="Oliveira C."/>
            <person name="Osipova E."/>
            <person name="Leigh N.D."/>
            <person name="Simon A."/>
            <person name="Yun M.H."/>
        </authorList>
    </citation>
    <scope>NUCLEOTIDE SEQUENCE</scope>
    <source>
        <strain evidence="5">20211129_DDA</strain>
        <tissue evidence="5">Liver</tissue>
    </source>
</reference>
<gene>
    <name evidence="5" type="ORF">NDU88_000096</name>
</gene>
<comment type="caution">
    <text evidence="5">The sequence shown here is derived from an EMBL/GenBank/DDBJ whole genome shotgun (WGS) entry which is preliminary data.</text>
</comment>
<dbReference type="PANTHER" id="PTHR11875">
    <property type="entry name" value="TESTIS-SPECIFIC Y-ENCODED PROTEIN"/>
    <property type="match status" value="1"/>
</dbReference>
<evidence type="ECO:0008006" key="7">
    <source>
        <dbReference type="Google" id="ProtNLM"/>
    </source>
</evidence>
<feature type="compositionally biased region" description="Acidic residues" evidence="4">
    <location>
        <begin position="515"/>
        <end position="524"/>
    </location>
</feature>
<dbReference type="EMBL" id="JANPWB010000014">
    <property type="protein sequence ID" value="KAJ1094924.1"/>
    <property type="molecule type" value="Genomic_DNA"/>
</dbReference>
<feature type="compositionally biased region" description="Basic and acidic residues" evidence="4">
    <location>
        <begin position="458"/>
        <end position="514"/>
    </location>
</feature>
<keyword evidence="6" id="KW-1185">Reference proteome</keyword>
<name>A0AAV7LX70_PLEWA</name>
<evidence type="ECO:0000256" key="1">
    <source>
        <dbReference type="ARBA" id="ARBA00009947"/>
    </source>
</evidence>
<dbReference type="SUPFAM" id="SSF143113">
    <property type="entry name" value="NAP-like"/>
    <property type="match status" value="1"/>
</dbReference>
<dbReference type="AlphaFoldDB" id="A0AAV7LX70"/>
<keyword evidence="3" id="KW-0175">Coiled coil</keyword>
<evidence type="ECO:0000256" key="2">
    <source>
        <dbReference type="RuleBase" id="RU003876"/>
    </source>
</evidence>
<feature type="compositionally biased region" description="Basic and acidic residues" evidence="4">
    <location>
        <begin position="179"/>
        <end position="189"/>
    </location>
</feature>
<dbReference type="Gene3D" id="3.30.1120.90">
    <property type="entry name" value="Nucleosome assembly protein"/>
    <property type="match status" value="1"/>
</dbReference>
<dbReference type="Gene3D" id="1.20.5.1500">
    <property type="match status" value="1"/>
</dbReference>
<feature type="region of interest" description="Disordered" evidence="4">
    <location>
        <begin position="90"/>
        <end position="120"/>
    </location>
</feature>
<evidence type="ECO:0000256" key="4">
    <source>
        <dbReference type="SAM" id="MobiDB-lite"/>
    </source>
</evidence>
<dbReference type="InterPro" id="IPR002164">
    <property type="entry name" value="NAP_family"/>
</dbReference>
<dbReference type="GO" id="GO:0006334">
    <property type="term" value="P:nucleosome assembly"/>
    <property type="evidence" value="ECO:0007669"/>
    <property type="project" value="InterPro"/>
</dbReference>
<feature type="compositionally biased region" description="Low complexity" evidence="4">
    <location>
        <begin position="154"/>
        <end position="163"/>
    </location>
</feature>